<evidence type="ECO:0000259" key="4">
    <source>
        <dbReference type="Pfam" id="PF02826"/>
    </source>
</evidence>
<dbReference type="GO" id="GO:0051287">
    <property type="term" value="F:NAD binding"/>
    <property type="evidence" value="ECO:0007669"/>
    <property type="project" value="InterPro"/>
</dbReference>
<evidence type="ECO:0000313" key="5">
    <source>
        <dbReference type="EMBL" id="KRT67194.1"/>
    </source>
</evidence>
<dbReference type="EMBL" id="LDXK01000007">
    <property type="protein sequence ID" value="KRT67194.1"/>
    <property type="molecule type" value="Genomic_DNA"/>
</dbReference>
<dbReference type="Gene3D" id="3.40.50.720">
    <property type="entry name" value="NAD(P)-binding Rossmann-like Domain"/>
    <property type="match status" value="2"/>
</dbReference>
<keyword evidence="3" id="KW-0520">NAD</keyword>
<name>A0A0T5ZWN4_UNCKA</name>
<evidence type="ECO:0000313" key="6">
    <source>
        <dbReference type="Proteomes" id="UP000051297"/>
    </source>
</evidence>
<dbReference type="SUPFAM" id="SSF52283">
    <property type="entry name" value="Formate/glycerate dehydrogenase catalytic domain-like"/>
    <property type="match status" value="1"/>
</dbReference>
<keyword evidence="2" id="KW-0560">Oxidoreductase</keyword>
<dbReference type="InterPro" id="IPR050418">
    <property type="entry name" value="D-iso_2-hydroxyacid_DH_PdxB"/>
</dbReference>
<reference evidence="5 6" key="1">
    <citation type="submission" date="2015-05" db="EMBL/GenBank/DDBJ databases">
        <title>Critical biogeochemical functions in the subsurface are associated with bacteria from new phyla and little studied lineages.</title>
        <authorList>
            <person name="Hug L.A."/>
            <person name="Thomas B.C."/>
            <person name="Sharon I."/>
            <person name="Brown C.T."/>
            <person name="Sharma R."/>
            <person name="Hettich R.L."/>
            <person name="Wilkins M.J."/>
            <person name="Williams K.H."/>
            <person name="Singh A."/>
            <person name="Banfield J.F."/>
        </authorList>
    </citation>
    <scope>NUCLEOTIDE SEQUENCE [LARGE SCALE GENOMIC DNA]</scope>
    <source>
        <strain evidence="5">CSP1-7</strain>
    </source>
</reference>
<dbReference type="Proteomes" id="UP000051297">
    <property type="component" value="Unassembled WGS sequence"/>
</dbReference>
<dbReference type="PANTHER" id="PTHR43761">
    <property type="entry name" value="D-ISOMER SPECIFIC 2-HYDROXYACID DEHYDROGENASE FAMILY PROTEIN (AFU_ORTHOLOGUE AFUA_1G13630)"/>
    <property type="match status" value="1"/>
</dbReference>
<dbReference type="AlphaFoldDB" id="A0A0T5ZWN4"/>
<organism evidence="5 6">
    <name type="scientific">candidate division WWE3 bacterium CSP1-7</name>
    <dbReference type="NCBI Taxonomy" id="1576480"/>
    <lineage>
        <taxon>Bacteria</taxon>
        <taxon>Katanobacteria</taxon>
    </lineage>
</organism>
<dbReference type="SUPFAM" id="SSF51735">
    <property type="entry name" value="NAD(P)-binding Rossmann-fold domains"/>
    <property type="match status" value="1"/>
</dbReference>
<dbReference type="InterPro" id="IPR036291">
    <property type="entry name" value="NAD(P)-bd_dom_sf"/>
</dbReference>
<evidence type="ECO:0000256" key="1">
    <source>
        <dbReference type="ARBA" id="ARBA00005854"/>
    </source>
</evidence>
<evidence type="ECO:0000256" key="2">
    <source>
        <dbReference type="ARBA" id="ARBA00023002"/>
    </source>
</evidence>
<gene>
    <name evidence="5" type="ORF">XU08_C0007G0014</name>
</gene>
<dbReference type="STRING" id="1576480.XU08_C0007G0014"/>
<comment type="similarity">
    <text evidence="1">Belongs to the D-isomer specific 2-hydroxyacid dehydrogenase family.</text>
</comment>
<proteinExistence type="inferred from homology"/>
<feature type="domain" description="D-isomer specific 2-hydroxyacid dehydrogenase NAD-binding" evidence="4">
    <location>
        <begin position="112"/>
        <end position="279"/>
    </location>
</feature>
<dbReference type="GO" id="GO:0016491">
    <property type="term" value="F:oxidoreductase activity"/>
    <property type="evidence" value="ECO:0007669"/>
    <property type="project" value="UniProtKB-KW"/>
</dbReference>
<comment type="caution">
    <text evidence="5">The sequence shown here is derived from an EMBL/GenBank/DDBJ whole genome shotgun (WGS) entry which is preliminary data.</text>
</comment>
<accession>A0A0T5ZWN4</accession>
<protein>
    <recommendedName>
        <fullName evidence="4">D-isomer specific 2-hydroxyacid dehydrogenase NAD-binding domain-containing protein</fullName>
    </recommendedName>
</protein>
<sequence length="309" mass="35023">MLAHWSAPYRPHWKMWSWPCETSFWEVYEAKDLEGLPPIGILYANPNAHYVLDMAALEMLPDLKMVVTPSTGNTHIDMLALREAGVELRSLLDDRPALEEIRASSEFTFLLIMNALRRLDKMLLSGEWKRDEESLRGHELYEAMIGLVGHGRIGKNVERWCREFGAGVYWYDPYDDARDNIYQCSIPWQFSNCHVVVLCCSLTAETRGSITGQMVYRMRPNATLINTARGELLADDVCDALRKRQDVTAWFDVLPGEASGGPEQAYLELPNVHVTPHIAGTTFESQEKAARIAMQLAGRWLSAYSKSPA</sequence>
<dbReference type="Pfam" id="PF02826">
    <property type="entry name" value="2-Hacid_dh_C"/>
    <property type="match status" value="1"/>
</dbReference>
<dbReference type="PANTHER" id="PTHR43761:SF1">
    <property type="entry name" value="D-ISOMER SPECIFIC 2-HYDROXYACID DEHYDROGENASE CATALYTIC DOMAIN-CONTAINING PROTEIN-RELATED"/>
    <property type="match status" value="1"/>
</dbReference>
<evidence type="ECO:0000256" key="3">
    <source>
        <dbReference type="ARBA" id="ARBA00023027"/>
    </source>
</evidence>
<dbReference type="InterPro" id="IPR006140">
    <property type="entry name" value="D-isomer_DH_NAD-bd"/>
</dbReference>